<dbReference type="InterPro" id="IPR039420">
    <property type="entry name" value="WalR-like"/>
</dbReference>
<dbReference type="InterPro" id="IPR011006">
    <property type="entry name" value="CheY-like_superfamily"/>
</dbReference>
<dbReference type="SUPFAM" id="SSF46894">
    <property type="entry name" value="C-terminal effector domain of the bipartite response regulators"/>
    <property type="match status" value="1"/>
</dbReference>
<feature type="domain" description="OmpR/PhoB-type" evidence="9">
    <location>
        <begin position="124"/>
        <end position="219"/>
    </location>
</feature>
<dbReference type="Gene3D" id="1.10.10.10">
    <property type="entry name" value="Winged helix-like DNA-binding domain superfamily/Winged helix DNA-binding domain"/>
    <property type="match status" value="1"/>
</dbReference>
<organism evidence="10 11">
    <name type="scientific">Desulfurispira natronophila</name>
    <dbReference type="NCBI Taxonomy" id="682562"/>
    <lineage>
        <taxon>Bacteria</taxon>
        <taxon>Pseudomonadati</taxon>
        <taxon>Chrysiogenota</taxon>
        <taxon>Chrysiogenia</taxon>
        <taxon>Chrysiogenales</taxon>
        <taxon>Chrysiogenaceae</taxon>
        <taxon>Desulfurispira</taxon>
    </lineage>
</organism>
<dbReference type="SMART" id="SM00862">
    <property type="entry name" value="Trans_reg_C"/>
    <property type="match status" value="1"/>
</dbReference>
<reference evidence="10 11" key="1">
    <citation type="submission" date="2020-08" db="EMBL/GenBank/DDBJ databases">
        <title>Genomic Encyclopedia of Type Strains, Phase IV (KMG-IV): sequencing the most valuable type-strain genomes for metagenomic binning, comparative biology and taxonomic classification.</title>
        <authorList>
            <person name="Goeker M."/>
        </authorList>
    </citation>
    <scope>NUCLEOTIDE SEQUENCE [LARGE SCALE GENOMIC DNA]</scope>
    <source>
        <strain evidence="10 11">DSM 22071</strain>
    </source>
</reference>
<evidence type="ECO:0000256" key="6">
    <source>
        <dbReference type="PROSITE-ProRule" id="PRU00169"/>
    </source>
</evidence>
<keyword evidence="4 7" id="KW-0238">DNA-binding</keyword>
<feature type="DNA-binding region" description="OmpR/PhoB-type" evidence="7">
    <location>
        <begin position="124"/>
        <end position="219"/>
    </location>
</feature>
<evidence type="ECO:0000256" key="7">
    <source>
        <dbReference type="PROSITE-ProRule" id="PRU01091"/>
    </source>
</evidence>
<dbReference type="Pfam" id="PF00072">
    <property type="entry name" value="Response_reg"/>
    <property type="match status" value="1"/>
</dbReference>
<dbReference type="GO" id="GO:0032993">
    <property type="term" value="C:protein-DNA complex"/>
    <property type="evidence" value="ECO:0007669"/>
    <property type="project" value="TreeGrafter"/>
</dbReference>
<accession>A0A7W7Y301</accession>
<dbReference type="GO" id="GO:0000156">
    <property type="term" value="F:phosphorelay response regulator activity"/>
    <property type="evidence" value="ECO:0007669"/>
    <property type="project" value="TreeGrafter"/>
</dbReference>
<dbReference type="GO" id="GO:0005829">
    <property type="term" value="C:cytosol"/>
    <property type="evidence" value="ECO:0007669"/>
    <property type="project" value="TreeGrafter"/>
</dbReference>
<sequence length="219" mass="24801">MTILVAEDDKVLRDSLAKFLSHYFREVVTAEDGVYAMEKFTQNPVHVVMLDIVMPRMNGLEVASNIRKHDPDIPILILTAHSEKEHLLSAVRLRLMEYLVKPVKMDALKSALAACVVEMRQRGRLDIQLEGGARYNAISQKIHLNGSEIALTRNEKLFMEYMLGHRGQVISADCICQFISPDPNDEITLNGLRNLVYRLRGKIGNEAIICHKESGYMIP</sequence>
<gene>
    <name evidence="10" type="ORF">HNR37_000461</name>
</gene>
<dbReference type="SUPFAM" id="SSF52172">
    <property type="entry name" value="CheY-like"/>
    <property type="match status" value="1"/>
</dbReference>
<comment type="caution">
    <text evidence="10">The sequence shown here is derived from an EMBL/GenBank/DDBJ whole genome shotgun (WGS) entry which is preliminary data.</text>
</comment>
<dbReference type="AlphaFoldDB" id="A0A7W7Y301"/>
<keyword evidence="5" id="KW-0804">Transcription</keyword>
<dbReference type="InterPro" id="IPR001867">
    <property type="entry name" value="OmpR/PhoB-type_DNA-bd"/>
</dbReference>
<evidence type="ECO:0000256" key="5">
    <source>
        <dbReference type="ARBA" id="ARBA00023163"/>
    </source>
</evidence>
<keyword evidence="11" id="KW-1185">Reference proteome</keyword>
<dbReference type="CDD" id="cd17536">
    <property type="entry name" value="REC_YesN-like"/>
    <property type="match status" value="1"/>
</dbReference>
<evidence type="ECO:0000256" key="2">
    <source>
        <dbReference type="ARBA" id="ARBA00023012"/>
    </source>
</evidence>
<evidence type="ECO:0000259" key="8">
    <source>
        <dbReference type="PROSITE" id="PS50110"/>
    </source>
</evidence>
<evidence type="ECO:0000259" key="9">
    <source>
        <dbReference type="PROSITE" id="PS51755"/>
    </source>
</evidence>
<evidence type="ECO:0000313" key="10">
    <source>
        <dbReference type="EMBL" id="MBB5021155.1"/>
    </source>
</evidence>
<keyword evidence="1 6" id="KW-0597">Phosphoprotein</keyword>
<dbReference type="PANTHER" id="PTHR48111">
    <property type="entry name" value="REGULATOR OF RPOS"/>
    <property type="match status" value="1"/>
</dbReference>
<dbReference type="InterPro" id="IPR036388">
    <property type="entry name" value="WH-like_DNA-bd_sf"/>
</dbReference>
<dbReference type="EMBL" id="JACHID010000002">
    <property type="protein sequence ID" value="MBB5021155.1"/>
    <property type="molecule type" value="Genomic_DNA"/>
</dbReference>
<dbReference type="Proteomes" id="UP000528322">
    <property type="component" value="Unassembled WGS sequence"/>
</dbReference>
<dbReference type="InterPro" id="IPR016032">
    <property type="entry name" value="Sig_transdc_resp-reg_C-effctor"/>
</dbReference>
<protein>
    <submittedName>
        <fullName evidence="10">DNA-binding response OmpR family regulator</fullName>
    </submittedName>
</protein>
<dbReference type="PROSITE" id="PS51755">
    <property type="entry name" value="OMPR_PHOB"/>
    <property type="match status" value="1"/>
</dbReference>
<feature type="modified residue" description="4-aspartylphosphate" evidence="6">
    <location>
        <position position="51"/>
    </location>
</feature>
<dbReference type="PANTHER" id="PTHR48111:SF1">
    <property type="entry name" value="TWO-COMPONENT RESPONSE REGULATOR ORR33"/>
    <property type="match status" value="1"/>
</dbReference>
<name>A0A7W7Y301_9BACT</name>
<dbReference type="Gene3D" id="3.40.50.2300">
    <property type="match status" value="1"/>
</dbReference>
<dbReference type="PROSITE" id="PS50110">
    <property type="entry name" value="RESPONSE_REGULATORY"/>
    <property type="match status" value="1"/>
</dbReference>
<dbReference type="SMART" id="SM00448">
    <property type="entry name" value="REC"/>
    <property type="match status" value="1"/>
</dbReference>
<keyword evidence="2" id="KW-0902">Two-component regulatory system</keyword>
<evidence type="ECO:0000313" key="11">
    <source>
        <dbReference type="Proteomes" id="UP000528322"/>
    </source>
</evidence>
<dbReference type="RefSeq" id="WP_221270367.1">
    <property type="nucleotide sequence ID" value="NZ_JACHID010000002.1"/>
</dbReference>
<proteinExistence type="predicted"/>
<dbReference type="GO" id="GO:0000976">
    <property type="term" value="F:transcription cis-regulatory region binding"/>
    <property type="evidence" value="ECO:0007669"/>
    <property type="project" value="TreeGrafter"/>
</dbReference>
<evidence type="ECO:0000256" key="3">
    <source>
        <dbReference type="ARBA" id="ARBA00023015"/>
    </source>
</evidence>
<dbReference type="Pfam" id="PF00486">
    <property type="entry name" value="Trans_reg_C"/>
    <property type="match status" value="1"/>
</dbReference>
<keyword evidence="3" id="KW-0805">Transcription regulation</keyword>
<dbReference type="GO" id="GO:0006355">
    <property type="term" value="P:regulation of DNA-templated transcription"/>
    <property type="evidence" value="ECO:0007669"/>
    <property type="project" value="InterPro"/>
</dbReference>
<feature type="domain" description="Response regulatory" evidence="8">
    <location>
        <begin position="2"/>
        <end position="116"/>
    </location>
</feature>
<evidence type="ECO:0000256" key="1">
    <source>
        <dbReference type="ARBA" id="ARBA00022553"/>
    </source>
</evidence>
<dbReference type="InterPro" id="IPR001789">
    <property type="entry name" value="Sig_transdc_resp-reg_receiver"/>
</dbReference>
<evidence type="ECO:0000256" key="4">
    <source>
        <dbReference type="ARBA" id="ARBA00023125"/>
    </source>
</evidence>